<dbReference type="PANTHER" id="PTHR23403">
    <property type="entry name" value="TREHALASE"/>
    <property type="match status" value="1"/>
</dbReference>
<comment type="caution">
    <text evidence="2">The sequence shown here is derived from an EMBL/GenBank/DDBJ whole genome shotgun (WGS) entry which is preliminary data.</text>
</comment>
<dbReference type="SUPFAM" id="SSF48208">
    <property type="entry name" value="Six-hairpin glycosidases"/>
    <property type="match status" value="1"/>
</dbReference>
<organism evidence="2 3">
    <name type="scientific">Guopingia tenuis</name>
    <dbReference type="NCBI Taxonomy" id="2763656"/>
    <lineage>
        <taxon>Bacteria</taxon>
        <taxon>Bacillati</taxon>
        <taxon>Bacillota</taxon>
        <taxon>Clostridia</taxon>
        <taxon>Christensenellales</taxon>
        <taxon>Christensenellaceae</taxon>
        <taxon>Guopingia</taxon>
    </lineage>
</organism>
<dbReference type="EMBL" id="JACRSS010000005">
    <property type="protein sequence ID" value="MBC8539121.1"/>
    <property type="molecule type" value="Genomic_DNA"/>
</dbReference>
<dbReference type="InterPro" id="IPR008928">
    <property type="entry name" value="6-hairpin_glycosidase_sf"/>
</dbReference>
<dbReference type="GO" id="GO:0005993">
    <property type="term" value="P:trehalose catabolic process"/>
    <property type="evidence" value="ECO:0007669"/>
    <property type="project" value="TreeGrafter"/>
</dbReference>
<dbReference type="GO" id="GO:0004555">
    <property type="term" value="F:alpha,alpha-trehalase activity"/>
    <property type="evidence" value="ECO:0007669"/>
    <property type="project" value="InterPro"/>
</dbReference>
<dbReference type="InterPro" id="IPR001661">
    <property type="entry name" value="Glyco_hydro_37"/>
</dbReference>
<sequence length="731" mass="82295">MGVSVEKYWNTWSTLSPAVMEFLPAGFAICPGVYSDSAADVSSLPFGENIRLREHEKDGRYTRLTAEFHGTVLEIEYAKADAYTVLCRIRTLQNGEWGLRFMVNVALGFLHKPGNMQGTMGAYRSYRIAAAFAGEPIRVAFTDTPDEENEKMRELGYYAPEIRKENPRFAVAKFNLELTPEIRFAVCAANSEELAQAGAEQALLLDMEALKEAALADALQIEGTHGCAAEAIRDVMAWNAVYDHHNHRPFTSITRYWIDRKFGGWFVWLDDLFYHGLISLVSGDTEMARENILAALSNACPAGNFACLMSEYTEWVDRSQPPIGAFIVYKYYLYTGDTALLQRALPLFRASIAWWKKCRRTPNGLFAYGSGNLGNGHFKDTKLAAKDESSMDNSPMHDTAEYDKKTHLLDMNDIALNCLLVMEAENTAQICRALGQDGAEYDAFARELGEAVNAQLYDEEREIYANRKLDGSFASVSPTSFYPMTAGIAPENRQNKLLAHMFDEKEFFTFAPFPAISADDPAAGDDIYWRGRMWPPLNFMTHAGLRRTGHDREAYRLAKRCMEVFEPGWREENACYENVNAFTGVGKSPDADPYYGWGALIPLMWVLEHIDVDAQFGLHAAAWAEKPFILKNGRYHGKRLEYQVDEKEARLSIGGEPIFAAKNLRGRIRHIRWEGELLAFTIDPQPQAGGEILLPEGEYLAIWVNGEPAAPESRRISLPEGRQTEIRAIKK</sequence>
<gene>
    <name evidence="2" type="ORF">H8693_09275</name>
</gene>
<dbReference type="RefSeq" id="WP_249280738.1">
    <property type="nucleotide sequence ID" value="NZ_JACRSS010000005.1"/>
</dbReference>
<proteinExistence type="predicted"/>
<reference evidence="2" key="1">
    <citation type="submission" date="2020-08" db="EMBL/GenBank/DDBJ databases">
        <title>Genome public.</title>
        <authorList>
            <person name="Liu C."/>
            <person name="Sun Q."/>
        </authorList>
    </citation>
    <scope>NUCLEOTIDE SEQUENCE</scope>
    <source>
        <strain evidence="2">NSJ-63</strain>
    </source>
</reference>
<dbReference type="Pfam" id="PF22422">
    <property type="entry name" value="MGH1-like_GH"/>
    <property type="match status" value="1"/>
</dbReference>
<evidence type="ECO:0000313" key="3">
    <source>
        <dbReference type="Proteomes" id="UP000617951"/>
    </source>
</evidence>
<name>A0A926HXU5_9FIRM</name>
<dbReference type="AlphaFoldDB" id="A0A926HXU5"/>
<protein>
    <recommendedName>
        <fullName evidence="1">Mannosylglycerate hydrolase MGH1-like glycoside hydrolase domain-containing protein</fullName>
    </recommendedName>
</protein>
<feature type="domain" description="Mannosylglycerate hydrolase MGH1-like glycoside hydrolase" evidence="1">
    <location>
        <begin position="267"/>
        <end position="597"/>
    </location>
</feature>
<dbReference type="InterPro" id="IPR054491">
    <property type="entry name" value="MGH1-like_GH"/>
</dbReference>
<evidence type="ECO:0000259" key="1">
    <source>
        <dbReference type="Pfam" id="PF22422"/>
    </source>
</evidence>
<dbReference type="PANTHER" id="PTHR23403:SF1">
    <property type="entry name" value="TREHALASE"/>
    <property type="match status" value="1"/>
</dbReference>
<dbReference type="Proteomes" id="UP000617951">
    <property type="component" value="Unassembled WGS sequence"/>
</dbReference>
<evidence type="ECO:0000313" key="2">
    <source>
        <dbReference type="EMBL" id="MBC8539121.1"/>
    </source>
</evidence>
<dbReference type="Gene3D" id="1.50.10.10">
    <property type="match status" value="1"/>
</dbReference>
<keyword evidence="3" id="KW-1185">Reference proteome</keyword>
<dbReference type="InterPro" id="IPR012341">
    <property type="entry name" value="6hp_glycosidase-like_sf"/>
</dbReference>
<accession>A0A926HXU5</accession>